<comment type="caution">
    <text evidence="1">The sequence shown here is derived from an EMBL/GenBank/DDBJ whole genome shotgun (WGS) entry which is preliminary data.</text>
</comment>
<accession>A0A178HKT9</accession>
<proteinExistence type="predicted"/>
<evidence type="ECO:0000313" key="1">
    <source>
        <dbReference type="EMBL" id="OAM73472.1"/>
    </source>
</evidence>
<sequence>MRGLFNFILSTTSSMRGAVARAFDNHVAVHRHPDGWRQGSALYLRLPFTRLSALVERHQADLGRGVERSVDGVNFWLGRVEVHLCREQGELYASGKGMN</sequence>
<protein>
    <submittedName>
        <fullName evidence="1">Uncharacterized protein</fullName>
    </submittedName>
</protein>
<name>A0A178HKT9_9HYPH</name>
<dbReference type="STRING" id="1770058.A3840_18015"/>
<keyword evidence="2" id="KW-1185">Reference proteome</keyword>
<organism evidence="1 2">
    <name type="scientific">Devosia elaeis</name>
    <dbReference type="NCBI Taxonomy" id="1770058"/>
    <lineage>
        <taxon>Bacteria</taxon>
        <taxon>Pseudomonadati</taxon>
        <taxon>Pseudomonadota</taxon>
        <taxon>Alphaproteobacteria</taxon>
        <taxon>Hyphomicrobiales</taxon>
        <taxon>Devosiaceae</taxon>
        <taxon>Devosia</taxon>
    </lineage>
</organism>
<dbReference type="Proteomes" id="UP000078389">
    <property type="component" value="Unassembled WGS sequence"/>
</dbReference>
<evidence type="ECO:0000313" key="2">
    <source>
        <dbReference type="Proteomes" id="UP000078389"/>
    </source>
</evidence>
<dbReference type="EMBL" id="LVVY01000137">
    <property type="protein sequence ID" value="OAM73472.1"/>
    <property type="molecule type" value="Genomic_DNA"/>
</dbReference>
<gene>
    <name evidence="1" type="ORF">A3840_18015</name>
</gene>
<dbReference type="AlphaFoldDB" id="A0A178HKT9"/>
<reference evidence="1 2" key="1">
    <citation type="submission" date="2016-03" db="EMBL/GenBank/DDBJ databases">
        <title>Genome sequencing of Devosia sp. S37.</title>
        <authorList>
            <person name="Mohd Nor M."/>
        </authorList>
    </citation>
    <scope>NUCLEOTIDE SEQUENCE [LARGE SCALE GENOMIC DNA]</scope>
    <source>
        <strain evidence="1 2">S37</strain>
    </source>
</reference>
<dbReference type="RefSeq" id="WP_067460310.1">
    <property type="nucleotide sequence ID" value="NZ_LVVY01000137.1"/>
</dbReference>